<dbReference type="InterPro" id="IPR006016">
    <property type="entry name" value="UspA"/>
</dbReference>
<feature type="domain" description="UspA" evidence="1">
    <location>
        <begin position="5"/>
        <end position="126"/>
    </location>
</feature>
<dbReference type="OrthoDB" id="1522603at2"/>
<reference evidence="2 3" key="1">
    <citation type="submission" date="2018-05" db="EMBL/GenBank/DDBJ databases">
        <title>Genomic Encyclopedia of Type Strains, Phase IV (KMG-IV): sequencing the most valuable type-strain genomes for metagenomic binning, comparative biology and taxonomic classification.</title>
        <authorList>
            <person name="Goeker M."/>
        </authorList>
    </citation>
    <scope>NUCLEOTIDE SEQUENCE [LARGE SCALE GENOMIC DNA]</scope>
    <source>
        <strain evidence="2 3">DSM 28579</strain>
    </source>
</reference>
<dbReference type="Proteomes" id="UP000251835">
    <property type="component" value="Unassembled WGS sequence"/>
</dbReference>
<evidence type="ECO:0000313" key="3">
    <source>
        <dbReference type="Proteomes" id="UP000251835"/>
    </source>
</evidence>
<proteinExistence type="predicted"/>
<dbReference type="CDD" id="cd00293">
    <property type="entry name" value="USP-like"/>
    <property type="match status" value="1"/>
</dbReference>
<dbReference type="Pfam" id="PF00582">
    <property type="entry name" value="Usp"/>
    <property type="match status" value="1"/>
</dbReference>
<dbReference type="AlphaFoldDB" id="A0A7L4USC6"/>
<name>A0A7L4USC6_BALHA</name>
<dbReference type="RefSeq" id="WP_116495861.1">
    <property type="nucleotide sequence ID" value="NZ_QENZ01000003.1"/>
</dbReference>
<keyword evidence="3" id="KW-1185">Reference proteome</keyword>
<sequence length="273" mass="31879">MKKKKTIIVAYDFTERGDNAMDHALIIGNPMQAKIVMLHIYSNDRNKPKLESRLENKRKEYTYDYDIEVALIKGNLASSIKQYAEYSRALLVIIGTKNPLQGFERIFGGQTLKIVMGGIVPFLVVRDKPHFKTLKKIVIPISFDFHNKQKLRWVRVLSNYFNIRVELFVQNEHNIEERADTKANYLFAKRYLDRFKIHRKTTLAPKGVAFRESLIEYTHRTGADILMIMTSEHLSLLDHLIGADEEFVIGNEYKIPVMCVNPRMDLMQFTDFF</sequence>
<dbReference type="SUPFAM" id="SSF52402">
    <property type="entry name" value="Adenine nucleotide alpha hydrolases-like"/>
    <property type="match status" value="1"/>
</dbReference>
<organism evidence="2 3">
    <name type="scientific">Balneicella halophila</name>
    <dbReference type="NCBI Taxonomy" id="1537566"/>
    <lineage>
        <taxon>Bacteria</taxon>
        <taxon>Pseudomonadati</taxon>
        <taxon>Bacteroidota</taxon>
        <taxon>Bacteroidia</taxon>
        <taxon>Bacteroidales</taxon>
        <taxon>Balneicellaceae</taxon>
        <taxon>Balneicella</taxon>
    </lineage>
</organism>
<evidence type="ECO:0000313" key="2">
    <source>
        <dbReference type="EMBL" id="PVX52321.1"/>
    </source>
</evidence>
<protein>
    <submittedName>
        <fullName evidence="2">Nucleotide-binding universal stress UspA family protein</fullName>
    </submittedName>
</protein>
<evidence type="ECO:0000259" key="1">
    <source>
        <dbReference type="Pfam" id="PF00582"/>
    </source>
</evidence>
<accession>A0A7L4USC6</accession>
<gene>
    <name evidence="2" type="ORF">C7377_0635</name>
</gene>
<dbReference type="EMBL" id="QENZ01000003">
    <property type="protein sequence ID" value="PVX52321.1"/>
    <property type="molecule type" value="Genomic_DNA"/>
</dbReference>
<comment type="caution">
    <text evidence="2">The sequence shown here is derived from an EMBL/GenBank/DDBJ whole genome shotgun (WGS) entry which is preliminary data.</text>
</comment>
<dbReference type="Gene3D" id="3.40.50.12370">
    <property type="match status" value="1"/>
</dbReference>